<dbReference type="EMBL" id="CP038009">
    <property type="protein sequence ID" value="QBQ15558.1"/>
    <property type="molecule type" value="Genomic_DNA"/>
</dbReference>
<keyword evidence="1" id="KW-0812">Transmembrane</keyword>
<evidence type="ECO:0000256" key="1">
    <source>
        <dbReference type="SAM" id="Phobius"/>
    </source>
</evidence>
<feature type="transmembrane region" description="Helical" evidence="1">
    <location>
        <begin position="249"/>
        <end position="273"/>
    </location>
</feature>
<reference evidence="2 3" key="1">
    <citation type="submission" date="2019-03" db="EMBL/GenBank/DDBJ databases">
        <title>Complete genome sequence of two outbreak-associated Acinetobacter haemolyticus strains.</title>
        <authorList>
            <person name="Bai L."/>
            <person name="Zhang S.-C."/>
            <person name="Deng Y."/>
            <person name="Song C.-C."/>
            <person name="Kang G.-B."/>
            <person name="Dong Y."/>
            <person name="Wang Y."/>
            <person name="Gao F."/>
            <person name="Huang H."/>
        </authorList>
    </citation>
    <scope>NUCLEOTIDE SEQUENCE [LARGE SCALE GENOMIC DNA]</scope>
    <source>
        <strain evidence="2 3">TJR01</strain>
    </source>
</reference>
<evidence type="ECO:0000313" key="2">
    <source>
        <dbReference type="EMBL" id="QBQ15558.1"/>
    </source>
</evidence>
<organism evidence="2 3">
    <name type="scientific">Acinetobacter haemolyticus</name>
    <dbReference type="NCBI Taxonomy" id="29430"/>
    <lineage>
        <taxon>Bacteria</taxon>
        <taxon>Pseudomonadati</taxon>
        <taxon>Pseudomonadota</taxon>
        <taxon>Gammaproteobacteria</taxon>
        <taxon>Moraxellales</taxon>
        <taxon>Moraxellaceae</taxon>
        <taxon>Acinetobacter</taxon>
    </lineage>
</organism>
<proteinExistence type="predicted"/>
<keyword evidence="1" id="KW-1133">Transmembrane helix</keyword>
<gene>
    <name evidence="2" type="ORF">AHTJR_04410</name>
</gene>
<evidence type="ECO:0000313" key="3">
    <source>
        <dbReference type="Proteomes" id="UP000294395"/>
    </source>
</evidence>
<dbReference type="AlphaFoldDB" id="A0A4P7B3S4"/>
<sequence length="413" mass="49084">MSENYKYAFCYKDHAKIDLNTLMISINSFSKEPHTDFFEAIESGYTSQFFIDISSDFDAFQKYAIFESVILHEKTHYLDMTSTYYGLEYYVRKHNYHLVSKNKEDSSYENIRETFAVSLYELQPLESLKSISFDNWDDVQNFQHALDYNEKYGVYVKFIVHSKSGQMNIFPLSMMMLLETRAFCIEYLSRFEKIKYLQGINQKAYQTSLEIHFNKELNDCSMSEYNFLLKLAILEFERIDIDSLRTMKFLSFLIGWTLNLSFSAVAFMSSHIVRFLQPSPRRDALQMDMSRGMSRYIFPFGIIQMIPVYIINQLENYELLKDYIQNSPEKAIDFILLNFFHTSYVLEQFDEKIKLVDYLKEKNPDDFINEIISRGYDNSQIYLNNGYSVNFVDYYFQADLKNVDDPKWGEMDP</sequence>
<accession>A0A4P7B3S4</accession>
<protein>
    <submittedName>
        <fullName evidence="2">Uncharacterized protein</fullName>
    </submittedName>
</protein>
<dbReference type="RefSeq" id="WP_134251692.1">
    <property type="nucleotide sequence ID" value="NZ_CP038009.1"/>
</dbReference>
<keyword evidence="1" id="KW-0472">Membrane</keyword>
<name>A0A4P7B3S4_ACIHA</name>
<feature type="transmembrane region" description="Helical" evidence="1">
    <location>
        <begin position="293"/>
        <end position="311"/>
    </location>
</feature>
<dbReference type="Proteomes" id="UP000294395">
    <property type="component" value="Chromosome"/>
</dbReference>